<dbReference type="InterPro" id="IPR016036">
    <property type="entry name" value="Malonyl_transacylase_ACP-bd"/>
</dbReference>
<feature type="region of interest" description="Disordered" evidence="8">
    <location>
        <begin position="1"/>
        <end position="20"/>
    </location>
</feature>
<dbReference type="InterPro" id="IPR014031">
    <property type="entry name" value="Ketoacyl_synth_C"/>
</dbReference>
<comment type="caution">
    <text evidence="12">The sequence shown here is derived from an EMBL/GenBank/DDBJ whole genome shotgun (WGS) entry which is preliminary data.</text>
</comment>
<dbReference type="SUPFAM" id="SSF53901">
    <property type="entry name" value="Thiolase-like"/>
    <property type="match status" value="1"/>
</dbReference>
<dbReference type="PANTHER" id="PTHR43775">
    <property type="entry name" value="FATTY ACID SYNTHASE"/>
    <property type="match status" value="1"/>
</dbReference>
<gene>
    <name evidence="12" type="ORF">QBC40DRAFT_326903</name>
</gene>
<dbReference type="InterPro" id="IPR050091">
    <property type="entry name" value="PKS_NRPS_Biosynth_Enz"/>
</dbReference>
<dbReference type="InterPro" id="IPR016035">
    <property type="entry name" value="Acyl_Trfase/lysoPLipase"/>
</dbReference>
<dbReference type="Gene3D" id="3.10.129.110">
    <property type="entry name" value="Polyketide synthase dehydratase"/>
    <property type="match status" value="1"/>
</dbReference>
<dbReference type="Proteomes" id="UP001303160">
    <property type="component" value="Unassembled WGS sequence"/>
</dbReference>
<accession>A0AAN6XHJ9</accession>
<name>A0AAN6XHJ9_9PEZI</name>
<dbReference type="Gene3D" id="3.40.47.10">
    <property type="match status" value="1"/>
</dbReference>
<dbReference type="PANTHER" id="PTHR43775:SF21">
    <property type="entry name" value="NON-REDUCING POLYKETIDE SYNTHASE AUSA-RELATED"/>
    <property type="match status" value="1"/>
</dbReference>
<dbReference type="InterPro" id="IPR029058">
    <property type="entry name" value="AB_hydrolase_fold"/>
</dbReference>
<comment type="pathway">
    <text evidence="1">Secondary metabolite biosynthesis.</text>
</comment>
<dbReference type="Pfam" id="PF02801">
    <property type="entry name" value="Ketoacyl-synt_C"/>
    <property type="match status" value="1"/>
</dbReference>
<dbReference type="Gene3D" id="3.30.70.3290">
    <property type="match status" value="1"/>
</dbReference>
<dbReference type="InterPro" id="IPR049900">
    <property type="entry name" value="PKS_mFAS_DH"/>
</dbReference>
<dbReference type="PROSITE" id="PS00606">
    <property type="entry name" value="KS3_1"/>
    <property type="match status" value="1"/>
</dbReference>
<protein>
    <recommendedName>
        <fullName evidence="14">Polyketide synthase</fullName>
    </recommendedName>
</protein>
<dbReference type="InterPro" id="IPR018201">
    <property type="entry name" value="Ketoacyl_synth_AS"/>
</dbReference>
<evidence type="ECO:0000259" key="9">
    <source>
        <dbReference type="PROSITE" id="PS50075"/>
    </source>
</evidence>
<dbReference type="SMART" id="SM00825">
    <property type="entry name" value="PKS_KS"/>
    <property type="match status" value="1"/>
</dbReference>
<dbReference type="PROSITE" id="PS52019">
    <property type="entry name" value="PKS_MFAS_DH"/>
    <property type="match status" value="1"/>
</dbReference>
<evidence type="ECO:0000256" key="2">
    <source>
        <dbReference type="ARBA" id="ARBA00022450"/>
    </source>
</evidence>
<sequence>MDLCHAHTSKNISAVGPEAPPEMSIHMTTAPPCSTVDNFPPDAIAVVGAACRLPGASSLDDLWECISQGKSRLQKAPKHRVDIKGSYRASQDAAWASQREFYGNFIDDITGFDHPFFGISPREAAYMDPQQRLLLECAFEAMDSSGYMRYHQRERGDSIGCFIGASYTEYLENTSAYSPSAFTATGTIRAFLSGRISYHFGWTGPSEVIDTACSASLVAVHRACQAIAAGECEAALAGGVNIITGVNNYFDLGKANFLSPTGQCKPFDASADGYCRADGVGLVVLKPLWKAVLEGDYILGVIPATATNQGGIGASGITVPDGLAQKALYSRLLQKAGMGPDRVSYVEAHGTGTKVGDPIEMESVRTVFGGPQRLGPLYIGSVKGNIGHCETAAGIASLLKTLAMFRHRGIPPLGGFQCLNPNIAPLEGDNVIMPTTLVPWDENGFPRTACINSYGASGSNSAVLCSEWVVSEEQKYSPSATEELPIMLSALSPESLLRYAERLATFVARSLSGPAPRISLRDLSYTLSQRRKHHKFCWATTVPTLEALLDELRGAKNKAFAQPKRPEEANKKVVLVFSGQSKTNINIPADLLSDRQPRFAHHIRRCNEILENLGCADIIPALTQSEPIADPTILQCGTVAVQYASAQSWIEAGVKPDAVVGHSLGELTALAVSGALSLEDALKIVFTRAELIKTEWGGEPGTMMAVHADIATVQSLIESVGKTHCGTLVESLEMACYNSPTSHVIVGAEEAIETTKAMLRNDPNYRGIRHQRLDVTHGFHSCFTEPLLKNLARLGDGIRFNTPFIPLETSTREGEVVLDSQSSVSRYLLNHTRKPVFFSDAVRRIEKRLGGCVWLEAGIGSPIVFMTRRAVANPELHSFQPVTCPAATTAELWRRGINVTYWGFIESAASKPCGRHVWLPPYSFDRHRHWLEHVDRAVEEQNKTCKPTDTVLRQGKKLVAYQGPQGSMAHRFRLDTTTERYTGIVRGHAVRGKPLCPASMYMESALMAMEHLNGSLLIRGAGIVFEDIVFHRPLGCHDRGGLEVDLVLEQRSNSAEAGESRGWHFAVQSTHTHSDGHIRVYSSDSLYDTDRSILDCVGTKADAMAALKKDPTTERLKTATAYTLFSRVVGYSDILRGISNIIFGEKNEALAQVQVPRESLGLGNGESSVMDVFDAVAVDAFIQVLGLLINCGPNSPLGPVSEDVFVASSIDKMVLTAIEFAKLDSWSVYAECSAIEANSVVGQVYVFSEQGDLVCFATGIKFVRIQLAKLERMLEAANGIQTVADSNGNADFLLGTKATETPGVFGFSTERSGINCTGDVEENRGSIFISIISAYTGVPVEEMNPDENMGNLGLDSLAAMELADELQAKFGIKIQSDDVLLGTVGSLIKRCRPISTAESHSRSSKAYPSSVARSDEDSTASSFSTRPLATPPDSEPYEPTAQPFPHRSMNNHWTRLISPTTPDTTRFKIETVMYKTISSTTAIPADIYLPDQTTHRRFHSPMPIALLIHGGGHLTLSRRAIRPAQVKFLLANGILPLSIDYRLCPQINVIDGAVADVRDACVWIQTELPNIMKTRGIEVDGGRYVVVGWSSGGTLAMSTAWSLKPLLENDNQLVGPRGILGFYCPVDYTGGPVTMGSGYAPRSMSLKAIRERLPRCDVVTSHDPQKNDSTNLGWLRPGDARSELVLALIKEPHGAALLFNDDSLSHDELPEPNAARAAEFSPLAHVRKGDYTTPTYVVFGDRDEIAPFGKAVEFVRELEGRGVESGMSVVEGGGHIFDLGLAPGVEGWEGGVLPGYEFLMGCLER</sequence>
<dbReference type="SUPFAM" id="SSF47336">
    <property type="entry name" value="ACP-like"/>
    <property type="match status" value="1"/>
</dbReference>
<dbReference type="Pfam" id="PF20434">
    <property type="entry name" value="BD-FAE"/>
    <property type="match status" value="1"/>
</dbReference>
<feature type="region of interest" description="N-terminal hotdog fold" evidence="7">
    <location>
        <begin position="956"/>
        <end position="1094"/>
    </location>
</feature>
<evidence type="ECO:0000256" key="5">
    <source>
        <dbReference type="ARBA" id="ARBA00022679"/>
    </source>
</evidence>
<organism evidence="12 13">
    <name type="scientific">Triangularia verruculosa</name>
    <dbReference type="NCBI Taxonomy" id="2587418"/>
    <lineage>
        <taxon>Eukaryota</taxon>
        <taxon>Fungi</taxon>
        <taxon>Dikarya</taxon>
        <taxon>Ascomycota</taxon>
        <taxon>Pezizomycotina</taxon>
        <taxon>Sordariomycetes</taxon>
        <taxon>Sordariomycetidae</taxon>
        <taxon>Sordariales</taxon>
        <taxon>Podosporaceae</taxon>
        <taxon>Triangularia</taxon>
    </lineage>
</organism>
<reference evidence="12" key="2">
    <citation type="submission" date="2023-05" db="EMBL/GenBank/DDBJ databases">
        <authorList>
            <consortium name="Lawrence Berkeley National Laboratory"/>
            <person name="Steindorff A."/>
            <person name="Hensen N."/>
            <person name="Bonometti L."/>
            <person name="Westerberg I."/>
            <person name="Brannstrom I.O."/>
            <person name="Guillou S."/>
            <person name="Cros-Aarteil S."/>
            <person name="Calhoun S."/>
            <person name="Haridas S."/>
            <person name="Kuo A."/>
            <person name="Mondo S."/>
            <person name="Pangilinan J."/>
            <person name="Riley R."/>
            <person name="Labutti K."/>
            <person name="Andreopoulos B."/>
            <person name="Lipzen A."/>
            <person name="Chen C."/>
            <person name="Yanf M."/>
            <person name="Daum C."/>
            <person name="Ng V."/>
            <person name="Clum A."/>
            <person name="Ohm R."/>
            <person name="Martin F."/>
            <person name="Silar P."/>
            <person name="Natvig D."/>
            <person name="Lalanne C."/>
            <person name="Gautier V."/>
            <person name="Ament-Velasquez S.L."/>
            <person name="Kruys A."/>
            <person name="Hutchinson M.I."/>
            <person name="Powell A.J."/>
            <person name="Barry K."/>
            <person name="Miller A.N."/>
            <person name="Grigoriev I.V."/>
            <person name="Debuchy R."/>
            <person name="Gladieux P."/>
            <person name="Thoren M.H."/>
            <person name="Johannesson H."/>
        </authorList>
    </citation>
    <scope>NUCLEOTIDE SEQUENCE</scope>
    <source>
        <strain evidence="12">CBS 315.58</strain>
    </source>
</reference>
<reference evidence="12" key="1">
    <citation type="journal article" date="2023" name="Mol. Phylogenet. Evol.">
        <title>Genome-scale phylogeny and comparative genomics of the fungal order Sordariales.</title>
        <authorList>
            <person name="Hensen N."/>
            <person name="Bonometti L."/>
            <person name="Westerberg I."/>
            <person name="Brannstrom I.O."/>
            <person name="Guillou S."/>
            <person name="Cros-Aarteil S."/>
            <person name="Calhoun S."/>
            <person name="Haridas S."/>
            <person name="Kuo A."/>
            <person name="Mondo S."/>
            <person name="Pangilinan J."/>
            <person name="Riley R."/>
            <person name="LaButti K."/>
            <person name="Andreopoulos B."/>
            <person name="Lipzen A."/>
            <person name="Chen C."/>
            <person name="Yan M."/>
            <person name="Daum C."/>
            <person name="Ng V."/>
            <person name="Clum A."/>
            <person name="Steindorff A."/>
            <person name="Ohm R.A."/>
            <person name="Martin F."/>
            <person name="Silar P."/>
            <person name="Natvig D.O."/>
            <person name="Lalanne C."/>
            <person name="Gautier V."/>
            <person name="Ament-Velasquez S.L."/>
            <person name="Kruys A."/>
            <person name="Hutchinson M.I."/>
            <person name="Powell A.J."/>
            <person name="Barry K."/>
            <person name="Miller A.N."/>
            <person name="Grigoriev I.V."/>
            <person name="Debuchy R."/>
            <person name="Gladieux P."/>
            <person name="Hiltunen Thoren M."/>
            <person name="Johannesson H."/>
        </authorList>
    </citation>
    <scope>NUCLEOTIDE SEQUENCE</scope>
    <source>
        <strain evidence="12">CBS 315.58</strain>
    </source>
</reference>
<dbReference type="GO" id="GO:0008168">
    <property type="term" value="F:methyltransferase activity"/>
    <property type="evidence" value="ECO:0007669"/>
    <property type="project" value="UniProtKB-KW"/>
</dbReference>
<evidence type="ECO:0000256" key="3">
    <source>
        <dbReference type="ARBA" id="ARBA00022553"/>
    </source>
</evidence>
<feature type="region of interest" description="Disordered" evidence="8">
    <location>
        <begin position="1398"/>
        <end position="1457"/>
    </location>
</feature>
<dbReference type="Gene3D" id="3.40.50.1820">
    <property type="entry name" value="alpha/beta hydrolase"/>
    <property type="match status" value="1"/>
</dbReference>
<dbReference type="Gene3D" id="3.40.366.10">
    <property type="entry name" value="Malonyl-Coenzyme A Acyl Carrier Protein, domain 2"/>
    <property type="match status" value="1"/>
</dbReference>
<dbReference type="InterPro" id="IPR009081">
    <property type="entry name" value="PP-bd_ACP"/>
</dbReference>
<keyword evidence="4" id="KW-0489">Methyltransferase</keyword>
<dbReference type="Pfam" id="PF00109">
    <property type="entry name" value="ketoacyl-synt"/>
    <property type="match status" value="1"/>
</dbReference>
<dbReference type="Pfam" id="PF00698">
    <property type="entry name" value="Acyl_transf_1"/>
    <property type="match status" value="1"/>
</dbReference>
<dbReference type="GO" id="GO:0032259">
    <property type="term" value="P:methylation"/>
    <property type="evidence" value="ECO:0007669"/>
    <property type="project" value="UniProtKB-KW"/>
</dbReference>
<keyword evidence="13" id="KW-1185">Reference proteome</keyword>
<dbReference type="GO" id="GO:0044550">
    <property type="term" value="P:secondary metabolite biosynthetic process"/>
    <property type="evidence" value="ECO:0007669"/>
    <property type="project" value="TreeGrafter"/>
</dbReference>
<evidence type="ECO:0000256" key="8">
    <source>
        <dbReference type="SAM" id="MobiDB-lite"/>
    </source>
</evidence>
<dbReference type="InterPro" id="IPR036736">
    <property type="entry name" value="ACP-like_sf"/>
</dbReference>
<evidence type="ECO:0008006" key="14">
    <source>
        <dbReference type="Google" id="ProtNLM"/>
    </source>
</evidence>
<dbReference type="SUPFAM" id="SSF52151">
    <property type="entry name" value="FabD/lysophospholipase-like"/>
    <property type="match status" value="1"/>
</dbReference>
<keyword evidence="6" id="KW-0511">Multifunctional enzyme</keyword>
<dbReference type="InterPro" id="IPR016039">
    <property type="entry name" value="Thiolase-like"/>
</dbReference>
<dbReference type="InterPro" id="IPR020841">
    <property type="entry name" value="PKS_Beta-ketoAc_synthase_dom"/>
</dbReference>
<dbReference type="SMART" id="SM00827">
    <property type="entry name" value="PKS_AT"/>
    <property type="match status" value="1"/>
</dbReference>
<dbReference type="InterPro" id="IPR042104">
    <property type="entry name" value="PKS_dehydratase_sf"/>
</dbReference>
<dbReference type="SUPFAM" id="SSF53474">
    <property type="entry name" value="alpha/beta-Hydrolases"/>
    <property type="match status" value="1"/>
</dbReference>
<dbReference type="CDD" id="cd00833">
    <property type="entry name" value="PKS"/>
    <property type="match status" value="1"/>
</dbReference>
<dbReference type="GO" id="GO:0004315">
    <property type="term" value="F:3-oxoacyl-[acyl-carrier-protein] synthase activity"/>
    <property type="evidence" value="ECO:0007669"/>
    <property type="project" value="InterPro"/>
</dbReference>
<evidence type="ECO:0000313" key="13">
    <source>
        <dbReference type="Proteomes" id="UP001303160"/>
    </source>
</evidence>
<feature type="domain" description="Ketosynthase family 3 (KS3)" evidence="10">
    <location>
        <begin position="41"/>
        <end position="467"/>
    </location>
</feature>
<evidence type="ECO:0000256" key="6">
    <source>
        <dbReference type="ARBA" id="ARBA00023268"/>
    </source>
</evidence>
<dbReference type="InterPro" id="IPR049492">
    <property type="entry name" value="BD-FAE-like_dom"/>
</dbReference>
<dbReference type="GO" id="GO:0006633">
    <property type="term" value="P:fatty acid biosynthetic process"/>
    <property type="evidence" value="ECO:0007669"/>
    <property type="project" value="InterPro"/>
</dbReference>
<dbReference type="PROSITE" id="PS50075">
    <property type="entry name" value="CARRIER"/>
    <property type="match status" value="1"/>
</dbReference>
<evidence type="ECO:0000259" key="10">
    <source>
        <dbReference type="PROSITE" id="PS52004"/>
    </source>
</evidence>
<feature type="active site" description="Proton acceptor; for dehydratase activity" evidence="7">
    <location>
        <position position="988"/>
    </location>
</feature>
<feature type="active site" description="Proton donor; for dehydratase activity" evidence="7">
    <location>
        <position position="1179"/>
    </location>
</feature>
<dbReference type="PROSITE" id="PS52004">
    <property type="entry name" value="KS3_2"/>
    <property type="match status" value="1"/>
</dbReference>
<feature type="domain" description="Carrier" evidence="9">
    <location>
        <begin position="1319"/>
        <end position="1405"/>
    </location>
</feature>
<keyword evidence="2" id="KW-0596">Phosphopantetheine</keyword>
<dbReference type="Pfam" id="PF00550">
    <property type="entry name" value="PP-binding"/>
    <property type="match status" value="1"/>
</dbReference>
<feature type="domain" description="PKS/mFAS DH" evidence="11">
    <location>
        <begin position="956"/>
        <end position="1271"/>
    </location>
</feature>
<evidence type="ECO:0000256" key="1">
    <source>
        <dbReference type="ARBA" id="ARBA00005179"/>
    </source>
</evidence>
<keyword evidence="5" id="KW-0808">Transferase</keyword>
<feature type="region of interest" description="C-terminal hotdog fold" evidence="7">
    <location>
        <begin position="1112"/>
        <end position="1271"/>
    </location>
</feature>
<dbReference type="EMBL" id="MU863920">
    <property type="protein sequence ID" value="KAK4200396.1"/>
    <property type="molecule type" value="Genomic_DNA"/>
</dbReference>
<dbReference type="InterPro" id="IPR014043">
    <property type="entry name" value="Acyl_transferase_dom"/>
</dbReference>
<proteinExistence type="predicted"/>
<dbReference type="SUPFAM" id="SSF55048">
    <property type="entry name" value="Probable ACP-binding domain of malonyl-CoA ACP transacylase"/>
    <property type="match status" value="1"/>
</dbReference>
<dbReference type="GO" id="GO:0004312">
    <property type="term" value="F:fatty acid synthase activity"/>
    <property type="evidence" value="ECO:0007669"/>
    <property type="project" value="TreeGrafter"/>
</dbReference>
<dbReference type="InterPro" id="IPR014030">
    <property type="entry name" value="Ketoacyl_synth_N"/>
</dbReference>
<keyword evidence="3" id="KW-0597">Phosphoprotein</keyword>
<evidence type="ECO:0000256" key="7">
    <source>
        <dbReference type="PROSITE-ProRule" id="PRU01363"/>
    </source>
</evidence>
<evidence type="ECO:0000259" key="11">
    <source>
        <dbReference type="PROSITE" id="PS52019"/>
    </source>
</evidence>
<dbReference type="InterPro" id="IPR001227">
    <property type="entry name" value="Ac_transferase_dom_sf"/>
</dbReference>
<evidence type="ECO:0000256" key="4">
    <source>
        <dbReference type="ARBA" id="ARBA00022603"/>
    </source>
</evidence>
<dbReference type="Pfam" id="PF21089">
    <property type="entry name" value="PKS_DH_N"/>
    <property type="match status" value="1"/>
</dbReference>
<feature type="compositionally biased region" description="Polar residues" evidence="8">
    <location>
        <begin position="1448"/>
        <end position="1457"/>
    </location>
</feature>
<evidence type="ECO:0000313" key="12">
    <source>
        <dbReference type="EMBL" id="KAK4200396.1"/>
    </source>
</evidence>
<dbReference type="InterPro" id="IPR049552">
    <property type="entry name" value="PKS_DH_N"/>
</dbReference>
<dbReference type="Gene3D" id="1.10.1200.10">
    <property type="entry name" value="ACP-like"/>
    <property type="match status" value="1"/>
</dbReference>